<dbReference type="CDD" id="cd00761">
    <property type="entry name" value="Glyco_tranf_GTA_type"/>
    <property type="match status" value="1"/>
</dbReference>
<dbReference type="Proteomes" id="UP000515312">
    <property type="component" value="Chromosome"/>
</dbReference>
<evidence type="ECO:0000256" key="1">
    <source>
        <dbReference type="SAM" id="Phobius"/>
    </source>
</evidence>
<dbReference type="KEGG" id="adin:H7849_05355"/>
<evidence type="ECO:0000313" key="4">
    <source>
        <dbReference type="Proteomes" id="UP000515312"/>
    </source>
</evidence>
<evidence type="ECO:0000313" key="3">
    <source>
        <dbReference type="EMBL" id="QNI33382.1"/>
    </source>
</evidence>
<proteinExistence type="predicted"/>
<evidence type="ECO:0000259" key="2">
    <source>
        <dbReference type="Pfam" id="PF00535"/>
    </source>
</evidence>
<dbReference type="InterPro" id="IPR029044">
    <property type="entry name" value="Nucleotide-diphossugar_trans"/>
</dbReference>
<dbReference type="PANTHER" id="PTHR43646">
    <property type="entry name" value="GLYCOSYLTRANSFERASE"/>
    <property type="match status" value="1"/>
</dbReference>
<keyword evidence="1" id="KW-0812">Transmembrane</keyword>
<name>A0A7G8BLG2_9BACT</name>
<sequence>MVLNLSVIIPARNEEDGVGACLESLVAQSDEGWKLGRDWELLVVDDGSTDRTREIASGFEGVTVILPDERPKNWTGKANAAWTAAKLAKGEWLLFTDADTVHEAGDLRRALHEAEKHKVAMLSYSPKQIVAGFWQRALMPLVFSELALAYPPAKVSDPESRLAGANGQFLLVKGDAYMQVGGHQAVAESMLEDVDLAYLVKRRKLGLRFRYAPDALSTRMYRSFGQMCEGWTKNLALLFGNTLITAGWKLLDIFLLAGLPVLAWYFPGPLSVSTPWITARLVILLIWLRTLWRFYRRVAKSNFPLGDCLLSVFGLPLFVWLLWKSWFDHTVTKRVVWKGREYAGGSR</sequence>
<reference evidence="3 4" key="1">
    <citation type="submission" date="2020-08" db="EMBL/GenBank/DDBJ databases">
        <title>Edaphobacter telluris sp. nov. and Acidobacterium dinghuensis sp. nov., two acidobacteria isolated from forest soil.</title>
        <authorList>
            <person name="Fu J."/>
            <person name="Qiu L."/>
        </authorList>
    </citation>
    <scope>NUCLEOTIDE SEQUENCE [LARGE SCALE GENOMIC DNA]</scope>
    <source>
        <strain evidence="3">4Y35</strain>
    </source>
</reference>
<dbReference type="PANTHER" id="PTHR43646:SF3">
    <property type="entry name" value="SLR1566 PROTEIN"/>
    <property type="match status" value="1"/>
</dbReference>
<dbReference type="InterPro" id="IPR001173">
    <property type="entry name" value="Glyco_trans_2-like"/>
</dbReference>
<keyword evidence="1" id="KW-0472">Membrane</keyword>
<dbReference type="GO" id="GO:0016740">
    <property type="term" value="F:transferase activity"/>
    <property type="evidence" value="ECO:0007669"/>
    <property type="project" value="UniProtKB-KW"/>
</dbReference>
<accession>A0A7G8BLG2</accession>
<dbReference type="AlphaFoldDB" id="A0A7G8BLG2"/>
<organism evidence="3 4">
    <name type="scientific">Alloacidobacterium dinghuense</name>
    <dbReference type="NCBI Taxonomy" id="2763107"/>
    <lineage>
        <taxon>Bacteria</taxon>
        <taxon>Pseudomonadati</taxon>
        <taxon>Acidobacteriota</taxon>
        <taxon>Terriglobia</taxon>
        <taxon>Terriglobales</taxon>
        <taxon>Acidobacteriaceae</taxon>
        <taxon>Alloacidobacterium</taxon>
    </lineage>
</organism>
<feature type="transmembrane region" description="Helical" evidence="1">
    <location>
        <begin position="273"/>
        <end position="292"/>
    </location>
</feature>
<gene>
    <name evidence="3" type="ORF">H7849_05355</name>
</gene>
<dbReference type="Pfam" id="PF00535">
    <property type="entry name" value="Glycos_transf_2"/>
    <property type="match status" value="1"/>
</dbReference>
<keyword evidence="4" id="KW-1185">Reference proteome</keyword>
<dbReference type="Gene3D" id="3.90.550.10">
    <property type="entry name" value="Spore Coat Polysaccharide Biosynthesis Protein SpsA, Chain A"/>
    <property type="match status" value="1"/>
</dbReference>
<keyword evidence="3" id="KW-0808">Transferase</keyword>
<feature type="transmembrane region" description="Helical" evidence="1">
    <location>
        <begin position="304"/>
        <end position="323"/>
    </location>
</feature>
<dbReference type="SUPFAM" id="SSF53448">
    <property type="entry name" value="Nucleotide-diphospho-sugar transferases"/>
    <property type="match status" value="1"/>
</dbReference>
<feature type="domain" description="Glycosyltransferase 2-like" evidence="2">
    <location>
        <begin position="6"/>
        <end position="137"/>
    </location>
</feature>
<dbReference type="EMBL" id="CP060394">
    <property type="protein sequence ID" value="QNI33382.1"/>
    <property type="molecule type" value="Genomic_DNA"/>
</dbReference>
<protein>
    <submittedName>
        <fullName evidence="3">Glycosyltransferase</fullName>
    </submittedName>
</protein>
<keyword evidence="1" id="KW-1133">Transmembrane helix</keyword>